<sequence length="127" mass="14672">MTDGLMVIYNQLNSNEIIVSHCNGRIKFYEYPETADASKPFIVIDPLDVPGPAVFASNENHANEYLYQIDVEASNRLLVKEIQREIKNELKKIGFGQLKDGLDEYFKETKRFVDARRYQGLIKEEVL</sequence>
<dbReference type="AlphaFoldDB" id="A0A1B3XJG6"/>
<name>A0A1B3XJG6_9BACI</name>
<evidence type="ECO:0000313" key="2">
    <source>
        <dbReference type="Proteomes" id="UP000077926"/>
    </source>
</evidence>
<dbReference type="EMBL" id="CP017080">
    <property type="protein sequence ID" value="AOH53350.1"/>
    <property type="molecule type" value="Genomic_DNA"/>
</dbReference>
<dbReference type="STRING" id="264697.ABE28_003220"/>
<dbReference type="OrthoDB" id="2168818at2"/>
<dbReference type="RefSeq" id="WP_064463944.1">
    <property type="nucleotide sequence ID" value="NZ_CP017080.1"/>
</dbReference>
<evidence type="ECO:0000313" key="1">
    <source>
        <dbReference type="EMBL" id="AOH53350.1"/>
    </source>
</evidence>
<keyword evidence="2" id="KW-1185">Reference proteome</keyword>
<organism evidence="1 2">
    <name type="scientific">Peribacillus muralis</name>
    <dbReference type="NCBI Taxonomy" id="264697"/>
    <lineage>
        <taxon>Bacteria</taxon>
        <taxon>Bacillati</taxon>
        <taxon>Bacillota</taxon>
        <taxon>Bacilli</taxon>
        <taxon>Bacillales</taxon>
        <taxon>Bacillaceae</taxon>
        <taxon>Peribacillus</taxon>
    </lineage>
</organism>
<dbReference type="Proteomes" id="UP000077926">
    <property type="component" value="Chromosome"/>
</dbReference>
<dbReference type="KEGG" id="bmur:ABE28_003220"/>
<reference evidence="1 2" key="1">
    <citation type="submission" date="2016-08" db="EMBL/GenBank/DDBJ databases">
        <title>Complete genome sequence of Bacillus muralis G25-68, a strain with toxicity to nematodes.</title>
        <authorList>
            <person name="Zheng Z."/>
        </authorList>
    </citation>
    <scope>NUCLEOTIDE SEQUENCE [LARGE SCALE GENOMIC DNA]</scope>
    <source>
        <strain evidence="1 2">G25-68</strain>
    </source>
</reference>
<proteinExistence type="predicted"/>
<accession>A0A1B3XJG6</accession>
<protein>
    <submittedName>
        <fullName evidence="1">DUF3168 domain-containing protein</fullName>
    </submittedName>
</protein>
<gene>
    <name evidence="1" type="ORF">ABE28_003220</name>
</gene>